<evidence type="ECO:0000313" key="2">
    <source>
        <dbReference type="EMBL" id="KAG6429256.1"/>
    </source>
</evidence>
<dbReference type="AlphaFoldDB" id="A0A8X8YG71"/>
<proteinExistence type="predicted"/>
<evidence type="ECO:0000256" key="1">
    <source>
        <dbReference type="SAM" id="MobiDB-lite"/>
    </source>
</evidence>
<name>A0A8X8YG71_SALSN</name>
<comment type="caution">
    <text evidence="2">The sequence shown here is derived from an EMBL/GenBank/DDBJ whole genome shotgun (WGS) entry which is preliminary data.</text>
</comment>
<gene>
    <name evidence="2" type="ORF">SASPL_107301</name>
</gene>
<reference evidence="2" key="2">
    <citation type="submission" date="2020-08" db="EMBL/GenBank/DDBJ databases">
        <title>Plant Genome Project.</title>
        <authorList>
            <person name="Zhang R.-G."/>
        </authorList>
    </citation>
    <scope>NUCLEOTIDE SEQUENCE</scope>
    <source>
        <strain evidence="2">Huo1</strain>
        <tissue evidence="2">Leaf</tissue>
    </source>
</reference>
<accession>A0A8X8YG71</accession>
<dbReference type="EMBL" id="PNBA02000003">
    <property type="protein sequence ID" value="KAG6429256.1"/>
    <property type="molecule type" value="Genomic_DNA"/>
</dbReference>
<sequence length="169" mass="18684">MESKSSMPSSSLIDQQVLYFSQKPLYIALVVELSDMLGCQEMRNSIHSIETISITITLEMGPLFHWHLKPISQILVYISPAHNIEDMESEAMISKDMKVDEALARQGSITKSSCLCSPTTHAGSFRCRLHRAPSLQRTKSIESATDSQSKDTAAPLMVTHQISNSSSAQ</sequence>
<feature type="compositionally biased region" description="Polar residues" evidence="1">
    <location>
        <begin position="136"/>
        <end position="151"/>
    </location>
</feature>
<dbReference type="PANTHER" id="PTHR33132">
    <property type="entry name" value="OSJNBB0118P14.9 PROTEIN"/>
    <property type="match status" value="1"/>
</dbReference>
<reference evidence="2" key="1">
    <citation type="submission" date="2018-01" db="EMBL/GenBank/DDBJ databases">
        <authorList>
            <person name="Mao J.F."/>
        </authorList>
    </citation>
    <scope>NUCLEOTIDE SEQUENCE</scope>
    <source>
        <strain evidence="2">Huo1</strain>
        <tissue evidence="2">Leaf</tissue>
    </source>
</reference>
<dbReference type="Proteomes" id="UP000298416">
    <property type="component" value="Unassembled WGS sequence"/>
</dbReference>
<dbReference type="PANTHER" id="PTHR33132:SF92">
    <property type="entry name" value="SERINE-RICH PROTEIN"/>
    <property type="match status" value="1"/>
</dbReference>
<evidence type="ECO:0000313" key="3">
    <source>
        <dbReference type="Proteomes" id="UP000298416"/>
    </source>
</evidence>
<organism evidence="2">
    <name type="scientific">Salvia splendens</name>
    <name type="common">Scarlet sage</name>
    <dbReference type="NCBI Taxonomy" id="180675"/>
    <lineage>
        <taxon>Eukaryota</taxon>
        <taxon>Viridiplantae</taxon>
        <taxon>Streptophyta</taxon>
        <taxon>Embryophyta</taxon>
        <taxon>Tracheophyta</taxon>
        <taxon>Spermatophyta</taxon>
        <taxon>Magnoliopsida</taxon>
        <taxon>eudicotyledons</taxon>
        <taxon>Gunneridae</taxon>
        <taxon>Pentapetalae</taxon>
        <taxon>asterids</taxon>
        <taxon>lamiids</taxon>
        <taxon>Lamiales</taxon>
        <taxon>Lamiaceae</taxon>
        <taxon>Nepetoideae</taxon>
        <taxon>Mentheae</taxon>
        <taxon>Salviinae</taxon>
        <taxon>Salvia</taxon>
        <taxon>Salvia subgen. Calosphace</taxon>
        <taxon>core Calosphace</taxon>
    </lineage>
</organism>
<protein>
    <submittedName>
        <fullName evidence="2">Uncharacterized protein</fullName>
    </submittedName>
</protein>
<feature type="region of interest" description="Disordered" evidence="1">
    <location>
        <begin position="136"/>
        <end position="155"/>
    </location>
</feature>
<keyword evidence="3" id="KW-1185">Reference proteome</keyword>